<feature type="domain" description="Enoyl reductase (ER)" evidence="2">
    <location>
        <begin position="10"/>
        <end position="336"/>
    </location>
</feature>
<sequence>MRAMTFSKYGGPDVMNLQGMPRPIPEANQVLIRTVAAGLNPVDALQRQGTFKIVQPYAFPKIAGNELSGVVESTGSLVREFQPGDQVMVRTGSEQLSALAEYVAVDQDYVARAPQNISLTDAAAIPLAGLTAQQALGPERLDVQAGERLLITGGAGGVGLLAIQLAKLMGAHVTTTASSAGEKLVREAGADHVINYRERKISEGDERFTKVLDLVGGETVADVMSTVERGGAVVSIAGPPTPGSLAEDTELSAPKAALVRAVEELMSFKIRRLAKKAGASFEFFLMHPDGAGLAQFASLVDQGELRVTIDSRYPLDQFRDAFEQLESRRSKGKVLVEISS</sequence>
<evidence type="ECO:0000259" key="2">
    <source>
        <dbReference type="SMART" id="SM00829"/>
    </source>
</evidence>
<dbReference type="SMART" id="SM00829">
    <property type="entry name" value="PKS_ER"/>
    <property type="match status" value="1"/>
</dbReference>
<evidence type="ECO:0000313" key="3">
    <source>
        <dbReference type="EMBL" id="GAA2121028.1"/>
    </source>
</evidence>
<dbReference type="PANTHER" id="PTHR11695:SF294">
    <property type="entry name" value="RETICULON-4-INTERACTING PROTEIN 1, MITOCHONDRIAL"/>
    <property type="match status" value="1"/>
</dbReference>
<name>A0ABN2Y2Q4_9MICC</name>
<dbReference type="InterPro" id="IPR036291">
    <property type="entry name" value="NAD(P)-bd_dom_sf"/>
</dbReference>
<dbReference type="Gene3D" id="3.90.180.10">
    <property type="entry name" value="Medium-chain alcohol dehydrogenases, catalytic domain"/>
    <property type="match status" value="1"/>
</dbReference>
<dbReference type="Pfam" id="PF08240">
    <property type="entry name" value="ADH_N"/>
    <property type="match status" value="1"/>
</dbReference>
<dbReference type="Proteomes" id="UP001500166">
    <property type="component" value="Unassembled WGS sequence"/>
</dbReference>
<organism evidence="3 4">
    <name type="scientific">Kocuria atrinae</name>
    <dbReference type="NCBI Taxonomy" id="592377"/>
    <lineage>
        <taxon>Bacteria</taxon>
        <taxon>Bacillati</taxon>
        <taxon>Actinomycetota</taxon>
        <taxon>Actinomycetes</taxon>
        <taxon>Micrococcales</taxon>
        <taxon>Micrococcaceae</taxon>
        <taxon>Kocuria</taxon>
    </lineage>
</organism>
<accession>A0ABN2Y2Q4</accession>
<dbReference type="PANTHER" id="PTHR11695">
    <property type="entry name" value="ALCOHOL DEHYDROGENASE RELATED"/>
    <property type="match status" value="1"/>
</dbReference>
<protein>
    <submittedName>
        <fullName evidence="3">NADP-dependent oxidoreductase</fullName>
    </submittedName>
</protein>
<dbReference type="EMBL" id="BAAAQA010000025">
    <property type="protein sequence ID" value="GAA2121028.1"/>
    <property type="molecule type" value="Genomic_DNA"/>
</dbReference>
<dbReference type="CDD" id="cd05289">
    <property type="entry name" value="MDR_like_2"/>
    <property type="match status" value="1"/>
</dbReference>
<dbReference type="InterPro" id="IPR013154">
    <property type="entry name" value="ADH-like_N"/>
</dbReference>
<dbReference type="InterPro" id="IPR020843">
    <property type="entry name" value="ER"/>
</dbReference>
<comment type="caution">
    <text evidence="3">The sequence shown here is derived from an EMBL/GenBank/DDBJ whole genome shotgun (WGS) entry which is preliminary data.</text>
</comment>
<dbReference type="SUPFAM" id="SSF50129">
    <property type="entry name" value="GroES-like"/>
    <property type="match status" value="1"/>
</dbReference>
<keyword evidence="4" id="KW-1185">Reference proteome</keyword>
<keyword evidence="1" id="KW-0560">Oxidoreductase</keyword>
<evidence type="ECO:0000256" key="1">
    <source>
        <dbReference type="ARBA" id="ARBA00023002"/>
    </source>
</evidence>
<proteinExistence type="predicted"/>
<gene>
    <name evidence="3" type="ORF">GCM10009824_23270</name>
</gene>
<dbReference type="InterPro" id="IPR002364">
    <property type="entry name" value="Quin_OxRdtase/zeta-crystal_CS"/>
</dbReference>
<dbReference type="Gene3D" id="3.40.50.720">
    <property type="entry name" value="NAD(P)-binding Rossmann-like Domain"/>
    <property type="match status" value="1"/>
</dbReference>
<evidence type="ECO:0000313" key="4">
    <source>
        <dbReference type="Proteomes" id="UP001500166"/>
    </source>
</evidence>
<dbReference type="InterPro" id="IPR050700">
    <property type="entry name" value="YIM1/Zinc_Alcohol_DH_Fams"/>
</dbReference>
<reference evidence="3 4" key="1">
    <citation type="journal article" date="2019" name="Int. J. Syst. Evol. Microbiol.">
        <title>The Global Catalogue of Microorganisms (GCM) 10K type strain sequencing project: providing services to taxonomists for standard genome sequencing and annotation.</title>
        <authorList>
            <consortium name="The Broad Institute Genomics Platform"/>
            <consortium name="The Broad Institute Genome Sequencing Center for Infectious Disease"/>
            <person name="Wu L."/>
            <person name="Ma J."/>
        </authorList>
    </citation>
    <scope>NUCLEOTIDE SEQUENCE [LARGE SCALE GENOMIC DNA]</scope>
    <source>
        <strain evidence="3 4">JCM 15914</strain>
    </source>
</reference>
<dbReference type="SUPFAM" id="SSF51735">
    <property type="entry name" value="NAD(P)-binding Rossmann-fold domains"/>
    <property type="match status" value="1"/>
</dbReference>
<dbReference type="Pfam" id="PF13602">
    <property type="entry name" value="ADH_zinc_N_2"/>
    <property type="match status" value="1"/>
</dbReference>
<dbReference type="PROSITE" id="PS01162">
    <property type="entry name" value="QOR_ZETA_CRYSTAL"/>
    <property type="match status" value="1"/>
</dbReference>
<dbReference type="InterPro" id="IPR011032">
    <property type="entry name" value="GroES-like_sf"/>
</dbReference>